<accession>A0ABY1PLC6</accession>
<dbReference type="RefSeq" id="WP_283428047.1">
    <property type="nucleotide sequence ID" value="NZ_FXTY01000016.1"/>
</dbReference>
<keyword evidence="2" id="KW-1185">Reference proteome</keyword>
<gene>
    <name evidence="1" type="ORF">SAMN06265373_11611</name>
</gene>
<protein>
    <submittedName>
        <fullName evidence="1">Uncharacterized protein</fullName>
    </submittedName>
</protein>
<sequence length="315" mass="34386">MSGASTGMACHIFAAANGPAARRAKPEASAAKLGSIDNGIWMCYRHGKLIDTDECAYTPELLTDWRRLAERRAALRHELGREPLSVDLSVEPMPTAEIELSSPEFVGQISETLEAGAVAIIWGDQNAMAVRDLIIELARNALTHGSAQKVKLAVKAHTIELSDDGSPFSLSALKEVGVPRGGALALQQALQLSPQVEVSYRRNNEQNIVDIGHIGAIDEMLSLNPCSTVLGVGMERVTEAMNFIEVRKECGTVFLRPHLGILSYSDLYNISNGIKARNLKDRDIVLVIEPHSKGVRKFIESEMPEVRIIETALRK</sequence>
<name>A0ABY1PLC6_9RHOB</name>
<organism evidence="1 2">
    <name type="scientific">Shimia sagamensis</name>
    <dbReference type="NCBI Taxonomy" id="1566352"/>
    <lineage>
        <taxon>Bacteria</taxon>
        <taxon>Pseudomonadati</taxon>
        <taxon>Pseudomonadota</taxon>
        <taxon>Alphaproteobacteria</taxon>
        <taxon>Rhodobacterales</taxon>
        <taxon>Roseobacteraceae</taxon>
    </lineage>
</organism>
<evidence type="ECO:0000313" key="2">
    <source>
        <dbReference type="Proteomes" id="UP001157961"/>
    </source>
</evidence>
<comment type="caution">
    <text evidence="1">The sequence shown here is derived from an EMBL/GenBank/DDBJ whole genome shotgun (WGS) entry which is preliminary data.</text>
</comment>
<proteinExistence type="predicted"/>
<evidence type="ECO:0000313" key="1">
    <source>
        <dbReference type="EMBL" id="SMP36408.1"/>
    </source>
</evidence>
<reference evidence="1 2" key="1">
    <citation type="submission" date="2017-05" db="EMBL/GenBank/DDBJ databases">
        <authorList>
            <person name="Varghese N."/>
            <person name="Submissions S."/>
        </authorList>
    </citation>
    <scope>NUCLEOTIDE SEQUENCE [LARGE SCALE GENOMIC DNA]</scope>
    <source>
        <strain evidence="1 2">DSM 29734</strain>
    </source>
</reference>
<dbReference type="Proteomes" id="UP001157961">
    <property type="component" value="Unassembled WGS sequence"/>
</dbReference>
<dbReference type="EMBL" id="FXTY01000016">
    <property type="protein sequence ID" value="SMP36408.1"/>
    <property type="molecule type" value="Genomic_DNA"/>
</dbReference>